<dbReference type="EMBL" id="AHNU02000012">
    <property type="protein sequence ID" value="EMN92378.1"/>
    <property type="molecule type" value="Genomic_DNA"/>
</dbReference>
<protein>
    <submittedName>
        <fullName evidence="1">Uncharacterized protein</fullName>
    </submittedName>
</protein>
<name>M6QIM7_9LEPT</name>
<dbReference type="AlphaFoldDB" id="M6QIM7"/>
<comment type="caution">
    <text evidence="1">The sequence shown here is derived from an EMBL/GenBank/DDBJ whole genome shotgun (WGS) entry which is preliminary data.</text>
</comment>
<proteinExistence type="predicted"/>
<organism evidence="1 2">
    <name type="scientific">Leptospira weilii str. UI 13098</name>
    <dbReference type="NCBI Taxonomy" id="1088542"/>
    <lineage>
        <taxon>Bacteria</taxon>
        <taxon>Pseudomonadati</taxon>
        <taxon>Spirochaetota</taxon>
        <taxon>Spirochaetia</taxon>
        <taxon>Leptospirales</taxon>
        <taxon>Leptospiraceae</taxon>
        <taxon>Leptospira</taxon>
    </lineage>
</organism>
<evidence type="ECO:0000313" key="2">
    <source>
        <dbReference type="Proteomes" id="UP000012118"/>
    </source>
</evidence>
<reference evidence="1 2" key="1">
    <citation type="submission" date="2013-01" db="EMBL/GenBank/DDBJ databases">
        <authorList>
            <person name="Harkins D.M."/>
            <person name="Durkin A.S."/>
            <person name="Brinkac L.M."/>
            <person name="Haft D.H."/>
            <person name="Selengut J.D."/>
            <person name="Sanka R."/>
            <person name="DePew J."/>
            <person name="Purushe J."/>
            <person name="Chanthongthip A."/>
            <person name="Lattana O."/>
            <person name="Phetsouvanh R."/>
            <person name="Newton P.N."/>
            <person name="Vinetz J.M."/>
            <person name="Sutton G.G."/>
            <person name="Nierman W.C."/>
            <person name="Fouts D.E."/>
        </authorList>
    </citation>
    <scope>NUCLEOTIDE SEQUENCE [LARGE SCALE GENOMIC DNA]</scope>
    <source>
        <strain evidence="1 2">UI 13098</strain>
    </source>
</reference>
<dbReference type="Proteomes" id="UP000012118">
    <property type="component" value="Unassembled WGS sequence"/>
</dbReference>
<gene>
    <name evidence="1" type="ORF">LEP1GSC108_1189</name>
</gene>
<evidence type="ECO:0000313" key="1">
    <source>
        <dbReference type="EMBL" id="EMN92378.1"/>
    </source>
</evidence>
<keyword evidence="2" id="KW-1185">Reference proteome</keyword>
<sequence length="65" mass="7536">MAFVYSVVIMCLCDIQSYTKFRDKGKRIPHEKILTLKLVSRPPTFLLKGTQNLHSKTKRLSVTVR</sequence>
<accession>M6QIM7</accession>